<protein>
    <submittedName>
        <fullName evidence="2">Dynactin subunit 3</fullName>
    </submittedName>
</protein>
<dbReference type="InterPro" id="IPR056185">
    <property type="entry name" value="LYRM_2_plant"/>
</dbReference>
<feature type="domain" description="LYR motif containing" evidence="1">
    <location>
        <begin position="72"/>
        <end position="141"/>
    </location>
</feature>
<evidence type="ECO:0000313" key="3">
    <source>
        <dbReference type="Proteomes" id="UP000325081"/>
    </source>
</evidence>
<evidence type="ECO:0000259" key="1">
    <source>
        <dbReference type="Pfam" id="PF23655"/>
    </source>
</evidence>
<dbReference type="OrthoDB" id="1907185at2759"/>
<accession>A0A5A7P6G6</accession>
<name>A0A5A7P6G6_STRAF</name>
<feature type="non-terminal residue" evidence="2">
    <location>
        <position position="1"/>
    </location>
</feature>
<reference evidence="3" key="1">
    <citation type="journal article" date="2019" name="Curr. Biol.">
        <title>Genome Sequence of Striga asiatica Provides Insight into the Evolution of Plant Parasitism.</title>
        <authorList>
            <person name="Yoshida S."/>
            <person name="Kim S."/>
            <person name="Wafula E.K."/>
            <person name="Tanskanen J."/>
            <person name="Kim Y.M."/>
            <person name="Honaas L."/>
            <person name="Yang Z."/>
            <person name="Spallek T."/>
            <person name="Conn C.E."/>
            <person name="Ichihashi Y."/>
            <person name="Cheong K."/>
            <person name="Cui S."/>
            <person name="Der J.P."/>
            <person name="Gundlach H."/>
            <person name="Jiao Y."/>
            <person name="Hori C."/>
            <person name="Ishida J.K."/>
            <person name="Kasahara H."/>
            <person name="Kiba T."/>
            <person name="Kim M.S."/>
            <person name="Koo N."/>
            <person name="Laohavisit A."/>
            <person name="Lee Y.H."/>
            <person name="Lumba S."/>
            <person name="McCourt P."/>
            <person name="Mortimer J.C."/>
            <person name="Mutuku J.M."/>
            <person name="Nomura T."/>
            <person name="Sasaki-Sekimoto Y."/>
            <person name="Seto Y."/>
            <person name="Wang Y."/>
            <person name="Wakatake T."/>
            <person name="Sakakibara H."/>
            <person name="Demura T."/>
            <person name="Yamaguchi S."/>
            <person name="Yoneyama K."/>
            <person name="Manabe R.I."/>
            <person name="Nelson D.C."/>
            <person name="Schulman A.H."/>
            <person name="Timko M.P."/>
            <person name="dePamphilis C.W."/>
            <person name="Choi D."/>
            <person name="Shirasu K."/>
        </authorList>
    </citation>
    <scope>NUCLEOTIDE SEQUENCE [LARGE SCALE GENOMIC DNA]</scope>
    <source>
        <strain evidence="3">cv. UVA1</strain>
    </source>
</reference>
<proteinExistence type="predicted"/>
<dbReference type="PANTHER" id="PTHR36724">
    <property type="entry name" value="COMPLEX 1 LYR-LIKE PROTEIN"/>
    <property type="match status" value="1"/>
</dbReference>
<dbReference type="PANTHER" id="PTHR36724:SF1">
    <property type="entry name" value="COMPLEX 1 LYR-LIKE PROTEIN"/>
    <property type="match status" value="1"/>
</dbReference>
<dbReference type="Proteomes" id="UP000325081">
    <property type="component" value="Unassembled WGS sequence"/>
</dbReference>
<keyword evidence="3" id="KW-1185">Reference proteome</keyword>
<evidence type="ECO:0000313" key="2">
    <source>
        <dbReference type="EMBL" id="GER28088.1"/>
    </source>
</evidence>
<comment type="caution">
    <text evidence="2">The sequence shown here is derived from an EMBL/GenBank/DDBJ whole genome shotgun (WGS) entry which is preliminary data.</text>
</comment>
<gene>
    <name evidence="2" type="ORF">STAS_03842</name>
</gene>
<dbReference type="Pfam" id="PF23655">
    <property type="entry name" value="LYRM_2"/>
    <property type="match status" value="1"/>
</dbReference>
<dbReference type="EMBL" id="BKCP01002225">
    <property type="protein sequence ID" value="GER28088.1"/>
    <property type="molecule type" value="Genomic_DNA"/>
</dbReference>
<sequence>SQFVNWSRDCPSASVTRRSRVLPSASVLVGVAFFSPRLVFWQCSSYKYCWSHSGSRGSQAMAKGLIWVTAEDMARNRSKVLTLYRQILRTLNSPNLPLNLAARLAKKAEARAIFMLASEERSVHNIQDLIDTGEYALSVLRKGEIPKYALI</sequence>
<dbReference type="AlphaFoldDB" id="A0A5A7P6G6"/>
<organism evidence="2 3">
    <name type="scientific">Striga asiatica</name>
    <name type="common">Asiatic witchweed</name>
    <name type="synonym">Buchnera asiatica</name>
    <dbReference type="NCBI Taxonomy" id="4170"/>
    <lineage>
        <taxon>Eukaryota</taxon>
        <taxon>Viridiplantae</taxon>
        <taxon>Streptophyta</taxon>
        <taxon>Embryophyta</taxon>
        <taxon>Tracheophyta</taxon>
        <taxon>Spermatophyta</taxon>
        <taxon>Magnoliopsida</taxon>
        <taxon>eudicotyledons</taxon>
        <taxon>Gunneridae</taxon>
        <taxon>Pentapetalae</taxon>
        <taxon>asterids</taxon>
        <taxon>lamiids</taxon>
        <taxon>Lamiales</taxon>
        <taxon>Orobanchaceae</taxon>
        <taxon>Buchnereae</taxon>
        <taxon>Striga</taxon>
    </lineage>
</organism>